<reference evidence="2" key="1">
    <citation type="submission" date="2019-08" db="EMBL/GenBank/DDBJ databases">
        <authorList>
            <person name="Kucharzyk K."/>
            <person name="Murdoch R.W."/>
            <person name="Higgins S."/>
            <person name="Loffler F."/>
        </authorList>
    </citation>
    <scope>NUCLEOTIDE SEQUENCE</scope>
</reference>
<feature type="transmembrane region" description="Helical" evidence="1">
    <location>
        <begin position="48"/>
        <end position="71"/>
    </location>
</feature>
<protein>
    <submittedName>
        <fullName evidence="2">Uncharacterized protein</fullName>
    </submittedName>
</protein>
<evidence type="ECO:0000313" key="2">
    <source>
        <dbReference type="EMBL" id="MPN20266.1"/>
    </source>
</evidence>
<keyword evidence="1" id="KW-0812">Transmembrane</keyword>
<sequence>MSILLKIDHVRNERIFSAGHFQSEPFRNIGVNISMRFEMFENRMNRSFTFFGIDSIMVAILYGIQKFHVVFLDKRIHFRKVVIAENFKARSEFFNS</sequence>
<organism evidence="2">
    <name type="scientific">bioreactor metagenome</name>
    <dbReference type="NCBI Taxonomy" id="1076179"/>
    <lineage>
        <taxon>unclassified sequences</taxon>
        <taxon>metagenomes</taxon>
        <taxon>ecological metagenomes</taxon>
    </lineage>
</organism>
<keyword evidence="1" id="KW-0472">Membrane</keyword>
<keyword evidence="1" id="KW-1133">Transmembrane helix</keyword>
<proteinExistence type="predicted"/>
<gene>
    <name evidence="2" type="ORF">SDC9_167644</name>
</gene>
<name>A0A645G271_9ZZZZ</name>
<dbReference type="EMBL" id="VSSQ01067974">
    <property type="protein sequence ID" value="MPN20266.1"/>
    <property type="molecule type" value="Genomic_DNA"/>
</dbReference>
<comment type="caution">
    <text evidence="2">The sequence shown here is derived from an EMBL/GenBank/DDBJ whole genome shotgun (WGS) entry which is preliminary data.</text>
</comment>
<accession>A0A645G271</accession>
<evidence type="ECO:0000256" key="1">
    <source>
        <dbReference type="SAM" id="Phobius"/>
    </source>
</evidence>
<dbReference type="AlphaFoldDB" id="A0A645G271"/>